<feature type="region of interest" description="Disordered" evidence="1">
    <location>
        <begin position="1"/>
        <end position="22"/>
    </location>
</feature>
<keyword evidence="2" id="KW-0812">Transmembrane</keyword>
<dbReference type="OrthoDB" id="5876363at2759"/>
<dbReference type="SUPFAM" id="SSF48097">
    <property type="entry name" value="Regulator of G-protein signaling, RGS"/>
    <property type="match status" value="1"/>
</dbReference>
<dbReference type="InterPro" id="IPR052246">
    <property type="entry name" value="Cell_Polariz_PKAAnc"/>
</dbReference>
<comment type="caution">
    <text evidence="4">The sequence shown here is derived from an EMBL/GenBank/DDBJ whole genome shotgun (WGS) entry which is preliminary data.</text>
</comment>
<protein>
    <recommendedName>
        <fullName evidence="3">RGS domain-containing protein</fullName>
    </recommendedName>
</protein>
<gene>
    <name evidence="4" type="ORF">BZG36_02800</name>
</gene>
<feature type="transmembrane region" description="Helical" evidence="2">
    <location>
        <begin position="372"/>
        <end position="392"/>
    </location>
</feature>
<feature type="compositionally biased region" description="Polar residues" evidence="1">
    <location>
        <begin position="132"/>
        <end position="147"/>
    </location>
</feature>
<dbReference type="Gene3D" id="1.10.167.10">
    <property type="entry name" value="Regulator of G-protein Signalling 4, domain 2"/>
    <property type="match status" value="1"/>
</dbReference>
<keyword evidence="5" id="KW-1185">Reference proteome</keyword>
<dbReference type="Pfam" id="PF00615">
    <property type="entry name" value="RGS"/>
    <property type="match status" value="1"/>
</dbReference>
<dbReference type="InterPro" id="IPR036305">
    <property type="entry name" value="RGS_sf"/>
</dbReference>
<dbReference type="GO" id="GO:0005886">
    <property type="term" value="C:plasma membrane"/>
    <property type="evidence" value="ECO:0007669"/>
    <property type="project" value="TreeGrafter"/>
</dbReference>
<dbReference type="AlphaFoldDB" id="A0A261Y1H5"/>
<dbReference type="Proteomes" id="UP000242875">
    <property type="component" value="Unassembled WGS sequence"/>
</dbReference>
<reference evidence="4 5" key="1">
    <citation type="journal article" date="2017" name="Mycologia">
        <title>Bifiguratus adelaidae, gen. et sp. nov., a new member of Mucoromycotina in endophytic and soil-dwelling habitats.</title>
        <authorList>
            <person name="Torres-Cruz T.J."/>
            <person name="Billingsley Tobias T.L."/>
            <person name="Almatruk M."/>
            <person name="Hesse C."/>
            <person name="Kuske C.R."/>
            <person name="Desiro A."/>
            <person name="Benucci G.M."/>
            <person name="Bonito G."/>
            <person name="Stajich J.E."/>
            <person name="Dunlap C."/>
            <person name="Arnold A.E."/>
            <person name="Porras-Alfaro A."/>
        </authorList>
    </citation>
    <scope>NUCLEOTIDE SEQUENCE [LARGE SCALE GENOMIC DNA]</scope>
    <source>
        <strain evidence="4 5">AZ0501</strain>
    </source>
</reference>
<feature type="domain" description="RGS" evidence="3">
    <location>
        <begin position="209"/>
        <end position="280"/>
    </location>
</feature>
<dbReference type="InterPro" id="IPR044926">
    <property type="entry name" value="RGS_subdomain_2"/>
</dbReference>
<dbReference type="PANTHER" id="PTHR13155">
    <property type="entry name" value="A-KINASE ANCHOR PROTEINS"/>
    <property type="match status" value="1"/>
</dbReference>
<dbReference type="InterPro" id="IPR016137">
    <property type="entry name" value="RGS"/>
</dbReference>
<name>A0A261Y1H5_9FUNG</name>
<feature type="transmembrane region" description="Helical" evidence="2">
    <location>
        <begin position="288"/>
        <end position="309"/>
    </location>
</feature>
<dbReference type="PANTHER" id="PTHR13155:SF1">
    <property type="entry name" value="A-KINASE ANCHOR PROTEIN 10, MITOCHONDRIAL"/>
    <property type="match status" value="1"/>
</dbReference>
<feature type="transmembrane region" description="Helical" evidence="2">
    <location>
        <begin position="315"/>
        <end position="334"/>
    </location>
</feature>
<organism evidence="4 5">
    <name type="scientific">Bifiguratus adelaidae</name>
    <dbReference type="NCBI Taxonomy" id="1938954"/>
    <lineage>
        <taxon>Eukaryota</taxon>
        <taxon>Fungi</taxon>
        <taxon>Fungi incertae sedis</taxon>
        <taxon>Mucoromycota</taxon>
        <taxon>Mucoromycotina</taxon>
        <taxon>Endogonomycetes</taxon>
        <taxon>Endogonales</taxon>
        <taxon>Endogonales incertae sedis</taxon>
        <taxon>Bifiguratus</taxon>
    </lineage>
</organism>
<evidence type="ECO:0000313" key="5">
    <source>
        <dbReference type="Proteomes" id="UP000242875"/>
    </source>
</evidence>
<keyword evidence="2" id="KW-0472">Membrane</keyword>
<evidence type="ECO:0000259" key="3">
    <source>
        <dbReference type="PROSITE" id="PS50132"/>
    </source>
</evidence>
<accession>A0A261Y1H5</accession>
<evidence type="ECO:0000313" key="4">
    <source>
        <dbReference type="EMBL" id="OZJ04465.1"/>
    </source>
</evidence>
<keyword evidence="2" id="KW-1133">Transmembrane helix</keyword>
<dbReference type="EMBL" id="MVBO01000040">
    <property type="protein sequence ID" value="OZJ04465.1"/>
    <property type="molecule type" value="Genomic_DNA"/>
</dbReference>
<evidence type="ECO:0000256" key="2">
    <source>
        <dbReference type="SAM" id="Phobius"/>
    </source>
</evidence>
<sequence>MAQPLDRPAPVENPFEDDNEKGYASLYTPKHPVVDYTAIYPELPTLDDVLRRKTQPPICLYNFYIIMRQRLHLEEYLDFYLDVTHHENLWRRYVRSLRRSGLVSEEDVANGYFNPALISRLSYSSLRKMSTSIDAGRPGTTQPTTSDMGRKSTDLPFFRQSESTSRSATPMPLFEDELSHHHPLQGQDSNNIAGGKLPLVTRKGIHDNAETIYAKYITPNAVKELAYLPPDIRSAIAQHFESNERDDPLIYTAAKQWCYEMMLAEAYPKFLRSKVWGNVTVKQRNLRVALGCLFLVIGFAFDLSLIFLGSSSGGIRWWGLVPIWLGVISLLVGATELDPIWVLIFNVSETIDFRFNKIKDPLVRRILVRRSLWVLLLSLVIAVLVTVVFVYVPGKRL</sequence>
<feature type="region of interest" description="Disordered" evidence="1">
    <location>
        <begin position="132"/>
        <end position="153"/>
    </location>
</feature>
<dbReference type="PROSITE" id="PS50132">
    <property type="entry name" value="RGS"/>
    <property type="match status" value="1"/>
</dbReference>
<evidence type="ECO:0000256" key="1">
    <source>
        <dbReference type="SAM" id="MobiDB-lite"/>
    </source>
</evidence>
<proteinExistence type="predicted"/>
<dbReference type="GO" id="GO:0008104">
    <property type="term" value="P:intracellular protein localization"/>
    <property type="evidence" value="ECO:0007669"/>
    <property type="project" value="TreeGrafter"/>
</dbReference>